<dbReference type="GO" id="GO:0002238">
    <property type="term" value="P:response to molecule of fungal origin"/>
    <property type="evidence" value="ECO:0007669"/>
    <property type="project" value="UniProtKB-ARBA"/>
</dbReference>
<evidence type="ECO:0000256" key="8">
    <source>
        <dbReference type="ARBA" id="ARBA00023004"/>
    </source>
</evidence>
<evidence type="ECO:0000256" key="10">
    <source>
        <dbReference type="RuleBase" id="RU003682"/>
    </source>
</evidence>
<comment type="pathway">
    <text evidence="2">Phenylpropanoid metabolism.</text>
</comment>
<evidence type="ECO:0000256" key="5">
    <source>
        <dbReference type="ARBA" id="ARBA00022723"/>
    </source>
</evidence>
<reference evidence="13" key="1">
    <citation type="submission" date="2024-07" db="EMBL/GenBank/DDBJ databases">
        <title>Two chromosome-level genome assemblies of Korean endemic species Abeliophyllum distichum and Forsythia ovata (Oleaceae).</title>
        <authorList>
            <person name="Jang H."/>
        </authorList>
    </citation>
    <scope>NUCLEOTIDE SEQUENCE [LARGE SCALE GENOMIC DNA]</scope>
</reference>
<evidence type="ECO:0000256" key="4">
    <source>
        <dbReference type="ARBA" id="ARBA00012885"/>
    </source>
</evidence>
<dbReference type="InterPro" id="IPR027443">
    <property type="entry name" value="IPNS-like_sf"/>
</dbReference>
<dbReference type="InterPro" id="IPR044861">
    <property type="entry name" value="IPNS-like_FE2OG_OXY"/>
</dbReference>
<dbReference type="GO" id="GO:0046872">
    <property type="term" value="F:metal ion binding"/>
    <property type="evidence" value="ECO:0007669"/>
    <property type="project" value="UniProtKB-KW"/>
</dbReference>
<dbReference type="SUPFAM" id="SSF51197">
    <property type="entry name" value="Clavaminate synthase-like"/>
    <property type="match status" value="1"/>
</dbReference>
<keyword evidence="5 10" id="KW-0479">Metal-binding</keyword>
<evidence type="ECO:0000256" key="3">
    <source>
        <dbReference type="ARBA" id="ARBA00008056"/>
    </source>
</evidence>
<keyword evidence="7 10" id="KW-0560">Oxidoreductase</keyword>
<evidence type="ECO:0000256" key="9">
    <source>
        <dbReference type="ARBA" id="ARBA00048503"/>
    </source>
</evidence>
<dbReference type="GO" id="GO:0016706">
    <property type="term" value="F:2-oxoglutarate-dependent dioxygenase activity"/>
    <property type="evidence" value="ECO:0007669"/>
    <property type="project" value="UniProtKB-ARBA"/>
</dbReference>
<evidence type="ECO:0000256" key="7">
    <source>
        <dbReference type="ARBA" id="ARBA00023002"/>
    </source>
</evidence>
<keyword evidence="6" id="KW-0223">Dioxygenase</keyword>
<comment type="similarity">
    <text evidence="3 10">Belongs to the iron/ascorbate-dependent oxidoreductase family.</text>
</comment>
<gene>
    <name evidence="12" type="ORF">Adt_16550</name>
</gene>
<feature type="domain" description="Fe2OG dioxygenase" evidence="11">
    <location>
        <begin position="200"/>
        <end position="308"/>
    </location>
</feature>
<dbReference type="InterPro" id="IPR026992">
    <property type="entry name" value="DIOX_N"/>
</dbReference>
<dbReference type="Gene3D" id="2.60.120.330">
    <property type="entry name" value="B-lactam Antibiotic, Isopenicillin N Synthase, Chain"/>
    <property type="match status" value="1"/>
</dbReference>
<sequence length="357" mass="40360">MMSESITEQQKLIDFVVNEGNGVKGLSQTNLKSIPEKFIHPPEERLDQTLVTAEKSIPTIDVSKWDDPQVADSICKAAAQWGFFQIINHGIPIEVLENVKKAAHDFFELPVEERRKYLKENSPSPSVELMTSHNPLVAKVLEWKDFLIHICDGQEIEDSKFWPPVSRDQVLEYMKWAKPLIRRILNVLLKGLNTKEIDETNEYILMGKLFVDLIYYPICPNPGLAVGAGRHADISLITVLLQDDTGGLYVREPEGNGWIHVTPVKEALVINIGDVLQIMSNDKYKSIEHRVNVNGNNNRVSVPIFVDPIPNAVIGPVPEVLEAGVKPIYKQVVYEDYFNHFFSKGHDGKKAIEYAKI</sequence>
<keyword evidence="13" id="KW-1185">Reference proteome</keyword>
<dbReference type="EC" id="1.14.11.61" evidence="4"/>
<dbReference type="PROSITE" id="PS51471">
    <property type="entry name" value="FE2OG_OXY"/>
    <property type="match status" value="1"/>
</dbReference>
<dbReference type="FunFam" id="2.60.120.330:FF:000023">
    <property type="entry name" value="Feruloyl CoA ortho-hydroxylase 1"/>
    <property type="match status" value="1"/>
</dbReference>
<evidence type="ECO:0000313" key="13">
    <source>
        <dbReference type="Proteomes" id="UP001604336"/>
    </source>
</evidence>
<evidence type="ECO:0000256" key="6">
    <source>
        <dbReference type="ARBA" id="ARBA00022964"/>
    </source>
</evidence>
<dbReference type="PANTHER" id="PTHR10209">
    <property type="entry name" value="OXIDOREDUCTASE, 2OG-FE II OXYGENASE FAMILY PROTEIN"/>
    <property type="match status" value="1"/>
</dbReference>
<comment type="caution">
    <text evidence="12">The sequence shown here is derived from an EMBL/GenBank/DDBJ whole genome shotgun (WGS) entry which is preliminary data.</text>
</comment>
<proteinExistence type="inferred from homology"/>
<evidence type="ECO:0000313" key="12">
    <source>
        <dbReference type="EMBL" id="KAL2510950.1"/>
    </source>
</evidence>
<dbReference type="PANTHER" id="PTHR10209:SF591">
    <property type="entry name" value="2OG-FE(II) OXYGENASE FAMILY OXIDOREDUCTASE"/>
    <property type="match status" value="1"/>
</dbReference>
<dbReference type="AlphaFoldDB" id="A0ABD1TEG1"/>
<evidence type="ECO:0000256" key="1">
    <source>
        <dbReference type="ARBA" id="ARBA00001961"/>
    </source>
</evidence>
<name>A0ABD1TEG1_9LAMI</name>
<evidence type="ECO:0000256" key="2">
    <source>
        <dbReference type="ARBA" id="ARBA00004918"/>
    </source>
</evidence>
<organism evidence="12 13">
    <name type="scientific">Abeliophyllum distichum</name>
    <dbReference type="NCBI Taxonomy" id="126358"/>
    <lineage>
        <taxon>Eukaryota</taxon>
        <taxon>Viridiplantae</taxon>
        <taxon>Streptophyta</taxon>
        <taxon>Embryophyta</taxon>
        <taxon>Tracheophyta</taxon>
        <taxon>Spermatophyta</taxon>
        <taxon>Magnoliopsida</taxon>
        <taxon>eudicotyledons</taxon>
        <taxon>Gunneridae</taxon>
        <taxon>Pentapetalae</taxon>
        <taxon>asterids</taxon>
        <taxon>lamiids</taxon>
        <taxon>Lamiales</taxon>
        <taxon>Oleaceae</taxon>
        <taxon>Forsythieae</taxon>
        <taxon>Abeliophyllum</taxon>
    </lineage>
</organism>
<comment type="cofactor">
    <cofactor evidence="1">
        <name>L-ascorbate</name>
        <dbReference type="ChEBI" id="CHEBI:38290"/>
    </cofactor>
</comment>
<comment type="catalytic activity">
    <reaction evidence="9">
        <text>(E)-feruloyl-CoA + 2-oxoglutarate + O2 = (E)-6-hydroxyferuloyl-CoA + succinate + CO2</text>
        <dbReference type="Rhea" id="RHEA:57856"/>
        <dbReference type="ChEBI" id="CHEBI:15379"/>
        <dbReference type="ChEBI" id="CHEBI:16526"/>
        <dbReference type="ChEBI" id="CHEBI:16810"/>
        <dbReference type="ChEBI" id="CHEBI:30031"/>
        <dbReference type="ChEBI" id="CHEBI:87305"/>
        <dbReference type="ChEBI" id="CHEBI:142390"/>
        <dbReference type="EC" id="1.14.11.61"/>
    </reaction>
</comment>
<accession>A0ABD1TEG1</accession>
<dbReference type="Proteomes" id="UP001604336">
    <property type="component" value="Unassembled WGS sequence"/>
</dbReference>
<dbReference type="EMBL" id="JBFOLK010000005">
    <property type="protein sequence ID" value="KAL2510950.1"/>
    <property type="molecule type" value="Genomic_DNA"/>
</dbReference>
<evidence type="ECO:0000259" key="11">
    <source>
        <dbReference type="PROSITE" id="PS51471"/>
    </source>
</evidence>
<dbReference type="Pfam" id="PF14226">
    <property type="entry name" value="DIOX_N"/>
    <property type="match status" value="1"/>
</dbReference>
<keyword evidence="8 10" id="KW-0408">Iron</keyword>
<dbReference type="Pfam" id="PF03171">
    <property type="entry name" value="2OG-FeII_Oxy"/>
    <property type="match status" value="1"/>
</dbReference>
<dbReference type="GO" id="GO:0009805">
    <property type="term" value="P:coumarin biosynthetic process"/>
    <property type="evidence" value="ECO:0007669"/>
    <property type="project" value="UniProtKB-ARBA"/>
</dbReference>
<dbReference type="InterPro" id="IPR005123">
    <property type="entry name" value="Oxoglu/Fe-dep_dioxygenase_dom"/>
</dbReference>
<protein>
    <recommendedName>
        <fullName evidence="4">feruloyl-CoA 6-hydroxylase</fullName>
        <ecNumber evidence="4">1.14.11.61</ecNumber>
    </recommendedName>
</protein>